<protein>
    <submittedName>
        <fullName evidence="1">Abi family protein</fullName>
    </submittedName>
</protein>
<dbReference type="InterPro" id="IPR011664">
    <property type="entry name" value="Abi_system_AbiD/AbiF-like"/>
</dbReference>
<sequence length="317" mass="35959">MGNGRGGGHFNKPPLSSAELVDLLVARGLVVDDRSLAREALFHIGYYRLAPYLRPFERQGGRHEIAPGTTFADVLSLYSFDRDLRLLAMDSLARIEIAFRAALSEVMSQVDSDSHWYTRPHYFADANDFRVLQGNVAQALEQPFPALQDYLRRYRTPELPPSWLMVEVLSIGQLNRVHKALKQPAHRRAVARGMGSTDNLLSSWLDVFVRLRNLAAHHERMWDVRLERYPQVPEGEAVEWPRHWDRLLEESAKTMYCVLSAVQSTLFTVSPTSPWAGELASLLAGRELERETMGFPADWTEDPFWARAIAAADPGSF</sequence>
<accession>A0A553K0H3</accession>
<dbReference type="EMBL" id="VKKG01000003">
    <property type="protein sequence ID" value="TRY18201.1"/>
    <property type="molecule type" value="Genomic_DNA"/>
</dbReference>
<dbReference type="OrthoDB" id="5363652at2"/>
<gene>
    <name evidence="1" type="ORF">FOJ82_09145</name>
</gene>
<dbReference type="Pfam" id="PF07751">
    <property type="entry name" value="Abi_2"/>
    <property type="match status" value="1"/>
</dbReference>
<name>A0A553K0H3_9ACTN</name>
<dbReference type="AlphaFoldDB" id="A0A553K0H3"/>
<evidence type="ECO:0000313" key="2">
    <source>
        <dbReference type="Proteomes" id="UP000317638"/>
    </source>
</evidence>
<proteinExistence type="predicted"/>
<organism evidence="1 2">
    <name type="scientific">Tessaracoccus rhinocerotis</name>
    <dbReference type="NCBI Taxonomy" id="1689449"/>
    <lineage>
        <taxon>Bacteria</taxon>
        <taxon>Bacillati</taxon>
        <taxon>Actinomycetota</taxon>
        <taxon>Actinomycetes</taxon>
        <taxon>Propionibacteriales</taxon>
        <taxon>Propionibacteriaceae</taxon>
        <taxon>Tessaracoccus</taxon>
    </lineage>
</organism>
<comment type="caution">
    <text evidence="1">The sequence shown here is derived from an EMBL/GenBank/DDBJ whole genome shotgun (WGS) entry which is preliminary data.</text>
</comment>
<keyword evidence="2" id="KW-1185">Reference proteome</keyword>
<dbReference type="RefSeq" id="WP_143938177.1">
    <property type="nucleotide sequence ID" value="NZ_VKKG01000003.1"/>
</dbReference>
<evidence type="ECO:0000313" key="1">
    <source>
        <dbReference type="EMBL" id="TRY18201.1"/>
    </source>
</evidence>
<dbReference type="Proteomes" id="UP000317638">
    <property type="component" value="Unassembled WGS sequence"/>
</dbReference>
<reference evidence="1 2" key="1">
    <citation type="submission" date="2019-07" db="EMBL/GenBank/DDBJ databases">
        <authorList>
            <person name="Zhou L.-Y."/>
        </authorList>
    </citation>
    <scope>NUCLEOTIDE SEQUENCE [LARGE SCALE GENOMIC DNA]</scope>
    <source>
        <strain evidence="1 2">YIM 101269</strain>
    </source>
</reference>